<evidence type="ECO:0000256" key="3">
    <source>
        <dbReference type="ARBA" id="ARBA00023004"/>
    </source>
</evidence>
<evidence type="ECO:0000256" key="4">
    <source>
        <dbReference type="ARBA" id="ARBA00023014"/>
    </source>
</evidence>
<dbReference type="GO" id="GO:0051537">
    <property type="term" value="F:2 iron, 2 sulfur cluster binding"/>
    <property type="evidence" value="ECO:0007669"/>
    <property type="project" value="UniProtKB-KW"/>
</dbReference>
<keyword evidence="3" id="KW-0408">Iron</keyword>
<comment type="caution">
    <text evidence="6">The sequence shown here is derived from an EMBL/GenBank/DDBJ whole genome shotgun (WGS) entry which is preliminary data.</text>
</comment>
<dbReference type="GO" id="GO:0046872">
    <property type="term" value="F:metal ion binding"/>
    <property type="evidence" value="ECO:0007669"/>
    <property type="project" value="UniProtKB-KW"/>
</dbReference>
<keyword evidence="1" id="KW-0001">2Fe-2S</keyword>
<sequence length="104" mass="10960">MSESDFRAVACYDDVPLGKTKAVTIDGRALLLCNSDGQIHAIAALCSHADEPLACGRIRLGWIACPAHGARFDLETGEPLTGPASEPIATYPVRIVDGIIEVAI</sequence>
<evidence type="ECO:0000259" key="5">
    <source>
        <dbReference type="PROSITE" id="PS51296"/>
    </source>
</evidence>
<gene>
    <name evidence="6" type="ORF">GGQ90_000174</name>
</gene>
<keyword evidence="7" id="KW-1185">Reference proteome</keyword>
<name>A0A7W6LLH1_9SPHN</name>
<dbReference type="RefSeq" id="WP_188080377.1">
    <property type="nucleotide sequence ID" value="NZ_JACIEU010000001.1"/>
</dbReference>
<dbReference type="PANTHER" id="PTHR21496">
    <property type="entry name" value="FERREDOXIN-RELATED"/>
    <property type="match status" value="1"/>
</dbReference>
<evidence type="ECO:0000256" key="2">
    <source>
        <dbReference type="ARBA" id="ARBA00022723"/>
    </source>
</evidence>
<dbReference type="Gene3D" id="2.102.10.10">
    <property type="entry name" value="Rieske [2Fe-2S] iron-sulphur domain"/>
    <property type="match status" value="1"/>
</dbReference>
<dbReference type="AlphaFoldDB" id="A0A7W6LLH1"/>
<evidence type="ECO:0000313" key="6">
    <source>
        <dbReference type="EMBL" id="MBB4146421.1"/>
    </source>
</evidence>
<evidence type="ECO:0000256" key="1">
    <source>
        <dbReference type="ARBA" id="ARBA00022714"/>
    </source>
</evidence>
<dbReference type="InterPro" id="IPR017941">
    <property type="entry name" value="Rieske_2Fe-2S"/>
</dbReference>
<dbReference type="SUPFAM" id="SSF50022">
    <property type="entry name" value="ISP domain"/>
    <property type="match status" value="1"/>
</dbReference>
<dbReference type="PANTHER" id="PTHR21496:SF23">
    <property type="entry name" value="3-PHENYLPROPIONATE_CINNAMIC ACID DIOXYGENASE FERREDOXIN SUBUNIT"/>
    <property type="match status" value="1"/>
</dbReference>
<dbReference type="PROSITE" id="PS51296">
    <property type="entry name" value="RIESKE"/>
    <property type="match status" value="1"/>
</dbReference>
<dbReference type="EMBL" id="JACIEU010000001">
    <property type="protein sequence ID" value="MBB4146421.1"/>
    <property type="molecule type" value="Genomic_DNA"/>
</dbReference>
<reference evidence="6 7" key="1">
    <citation type="submission" date="2020-08" db="EMBL/GenBank/DDBJ databases">
        <title>Genomic Encyclopedia of Type Strains, Phase IV (KMG-IV): sequencing the most valuable type-strain genomes for metagenomic binning, comparative biology and taxonomic classification.</title>
        <authorList>
            <person name="Goeker M."/>
        </authorList>
    </citation>
    <scope>NUCLEOTIDE SEQUENCE [LARGE SCALE GENOMIC DNA]</scope>
    <source>
        <strain evidence="6 7">DSM 19371</strain>
    </source>
</reference>
<organism evidence="6 7">
    <name type="scientific">Sphingobium scionense</name>
    <dbReference type="NCBI Taxonomy" id="1404341"/>
    <lineage>
        <taxon>Bacteria</taxon>
        <taxon>Pseudomonadati</taxon>
        <taxon>Pseudomonadota</taxon>
        <taxon>Alphaproteobacteria</taxon>
        <taxon>Sphingomonadales</taxon>
        <taxon>Sphingomonadaceae</taxon>
        <taxon>Sphingobium</taxon>
    </lineage>
</organism>
<dbReference type="CDD" id="cd03528">
    <property type="entry name" value="Rieske_RO_ferredoxin"/>
    <property type="match status" value="1"/>
</dbReference>
<evidence type="ECO:0000313" key="7">
    <source>
        <dbReference type="Proteomes" id="UP000590524"/>
    </source>
</evidence>
<feature type="domain" description="Rieske" evidence="5">
    <location>
        <begin position="7"/>
        <end position="102"/>
    </location>
</feature>
<accession>A0A7W6LLH1</accession>
<keyword evidence="4" id="KW-0411">Iron-sulfur</keyword>
<keyword evidence="6" id="KW-0223">Dioxygenase</keyword>
<dbReference type="GO" id="GO:0051213">
    <property type="term" value="F:dioxygenase activity"/>
    <property type="evidence" value="ECO:0007669"/>
    <property type="project" value="UniProtKB-KW"/>
</dbReference>
<keyword evidence="6" id="KW-0560">Oxidoreductase</keyword>
<keyword evidence="2" id="KW-0479">Metal-binding</keyword>
<protein>
    <submittedName>
        <fullName evidence="6">3-phenylpropionate/trans-cinnamate dioxygenase ferredoxin subunit</fullName>
    </submittedName>
</protein>
<dbReference type="Pfam" id="PF00355">
    <property type="entry name" value="Rieske"/>
    <property type="match status" value="1"/>
</dbReference>
<dbReference type="InterPro" id="IPR036922">
    <property type="entry name" value="Rieske_2Fe-2S_sf"/>
</dbReference>
<proteinExistence type="predicted"/>
<dbReference type="Proteomes" id="UP000590524">
    <property type="component" value="Unassembled WGS sequence"/>
</dbReference>